<keyword evidence="3" id="KW-1185">Reference proteome</keyword>
<dbReference type="EMBL" id="BMIU01000001">
    <property type="protein sequence ID" value="GGF19012.1"/>
    <property type="molecule type" value="Genomic_DNA"/>
</dbReference>
<gene>
    <name evidence="2" type="ORF">GCM10011339_03780</name>
</gene>
<sequence>MVKRDIFKRFMVMETSVLFTSAARATVLTLCWLLALEVAGQPGKGQLISHGAVIRGDTAKRQLALVFTGHQFAEGGSAILKALEEEQVKASFFFTGDFYRRIAFRPLIEDIKRRGHYLGAHSDKHLLYCDWEQRDRLLVSKQEFAEDLKNNYREMAKFGIGKEDARCYLPPYEWYNDSISKWTAEMGLQLVNFTPGTRSNADYTSPEMENYVSSEAILRSIMDQETSKGLSGFILLMHIGVSPKRTDKFYDKLPILISTLRQRGYHLVTVDELLCLQH</sequence>
<reference evidence="3" key="1">
    <citation type="journal article" date="2019" name="Int. J. Syst. Evol. Microbiol.">
        <title>The Global Catalogue of Microorganisms (GCM) 10K type strain sequencing project: providing services to taxonomists for standard genome sequencing and annotation.</title>
        <authorList>
            <consortium name="The Broad Institute Genomics Platform"/>
            <consortium name="The Broad Institute Genome Sequencing Center for Infectious Disease"/>
            <person name="Wu L."/>
            <person name="Ma J."/>
        </authorList>
    </citation>
    <scope>NUCLEOTIDE SEQUENCE [LARGE SCALE GENOMIC DNA]</scope>
    <source>
        <strain evidence="3">CGMCC 1.15407</strain>
    </source>
</reference>
<comment type="caution">
    <text evidence="2">The sequence shown here is derived from an EMBL/GenBank/DDBJ whole genome shotgun (WGS) entry which is preliminary data.</text>
</comment>
<dbReference type="InterPro" id="IPR011330">
    <property type="entry name" value="Glyco_hydro/deAcase_b/a-brl"/>
</dbReference>
<accession>A0ABQ1UKK4</accession>
<feature type="domain" description="NodB homology" evidence="1">
    <location>
        <begin position="61"/>
        <end position="268"/>
    </location>
</feature>
<protein>
    <submittedName>
        <fullName evidence="2">Chitooligosaccharide deacetylase</fullName>
    </submittedName>
</protein>
<dbReference type="Pfam" id="PF01522">
    <property type="entry name" value="Polysacc_deac_1"/>
    <property type="match status" value="1"/>
</dbReference>
<organism evidence="2 3">
    <name type="scientific">Echinicola rosea</name>
    <dbReference type="NCBI Taxonomy" id="1807691"/>
    <lineage>
        <taxon>Bacteria</taxon>
        <taxon>Pseudomonadati</taxon>
        <taxon>Bacteroidota</taxon>
        <taxon>Cytophagia</taxon>
        <taxon>Cytophagales</taxon>
        <taxon>Cyclobacteriaceae</taxon>
        <taxon>Echinicola</taxon>
    </lineage>
</organism>
<dbReference type="CDD" id="cd10917">
    <property type="entry name" value="CE4_NodB_like_6s_7s"/>
    <property type="match status" value="1"/>
</dbReference>
<dbReference type="PANTHER" id="PTHR10587">
    <property type="entry name" value="GLYCOSYL TRANSFERASE-RELATED"/>
    <property type="match status" value="1"/>
</dbReference>
<evidence type="ECO:0000313" key="3">
    <source>
        <dbReference type="Proteomes" id="UP000647339"/>
    </source>
</evidence>
<name>A0ABQ1UKK4_9BACT</name>
<dbReference type="Proteomes" id="UP000647339">
    <property type="component" value="Unassembled WGS sequence"/>
</dbReference>
<evidence type="ECO:0000313" key="2">
    <source>
        <dbReference type="EMBL" id="GGF19012.1"/>
    </source>
</evidence>
<dbReference type="InterPro" id="IPR002509">
    <property type="entry name" value="NODB_dom"/>
</dbReference>
<dbReference type="InterPro" id="IPR050248">
    <property type="entry name" value="Polysacc_deacetylase_ArnD"/>
</dbReference>
<dbReference type="PROSITE" id="PS51677">
    <property type="entry name" value="NODB"/>
    <property type="match status" value="1"/>
</dbReference>
<evidence type="ECO:0000259" key="1">
    <source>
        <dbReference type="PROSITE" id="PS51677"/>
    </source>
</evidence>
<dbReference type="SUPFAM" id="SSF88713">
    <property type="entry name" value="Glycoside hydrolase/deacetylase"/>
    <property type="match status" value="1"/>
</dbReference>
<proteinExistence type="predicted"/>
<dbReference type="Gene3D" id="3.20.20.370">
    <property type="entry name" value="Glycoside hydrolase/deacetylase"/>
    <property type="match status" value="1"/>
</dbReference>